<comment type="caution">
    <text evidence="1">The sequence shown here is derived from an EMBL/GenBank/DDBJ whole genome shotgun (WGS) entry which is preliminary data.</text>
</comment>
<sequence length="69" mass="8028">MNGNLFDRVNNEKLDMLHEALSKVISDMRLQGNETCFHDEAYWVCHSIRNMVFASLCRQERNKGNKIVG</sequence>
<protein>
    <submittedName>
        <fullName evidence="1">S-adenosylmethionine synthetase</fullName>
    </submittedName>
</protein>
<organism evidence="1 2">
    <name type="scientific">Prevotella intermedia</name>
    <dbReference type="NCBI Taxonomy" id="28131"/>
    <lineage>
        <taxon>Bacteria</taxon>
        <taxon>Pseudomonadati</taxon>
        <taxon>Bacteroidota</taxon>
        <taxon>Bacteroidia</taxon>
        <taxon>Bacteroidales</taxon>
        <taxon>Prevotellaceae</taxon>
        <taxon>Prevotella</taxon>
    </lineage>
</organism>
<proteinExistence type="predicted"/>
<dbReference type="Proteomes" id="UP000229884">
    <property type="component" value="Unassembled WGS sequence"/>
</dbReference>
<gene>
    <name evidence="1" type="ORF">CTM58_05270</name>
</gene>
<dbReference type="AlphaFoldDB" id="A0A2M8TUC6"/>
<accession>A0A2M8TUC6</accession>
<dbReference type="EMBL" id="PENG01000001">
    <property type="protein sequence ID" value="PJI27555.1"/>
    <property type="molecule type" value="Genomic_DNA"/>
</dbReference>
<name>A0A2M8TUC6_PREIN</name>
<evidence type="ECO:0000313" key="2">
    <source>
        <dbReference type="Proteomes" id="UP000229884"/>
    </source>
</evidence>
<reference evidence="1 2" key="1">
    <citation type="submission" date="2017-11" db="EMBL/GenBank/DDBJ databases">
        <title>Genome sequencing of Prevotella intermedia KCOM 2832.</title>
        <authorList>
            <person name="Kook J.-K."/>
            <person name="Park S.-N."/>
            <person name="Lim Y.K."/>
        </authorList>
    </citation>
    <scope>NUCLEOTIDE SEQUENCE [LARGE SCALE GENOMIC DNA]</scope>
    <source>
        <strain evidence="1 2">KCOM 2832</strain>
    </source>
</reference>
<evidence type="ECO:0000313" key="1">
    <source>
        <dbReference type="EMBL" id="PJI27555.1"/>
    </source>
</evidence>
<dbReference type="RefSeq" id="WP_100370546.1">
    <property type="nucleotide sequence ID" value="NZ_PENG01000001.1"/>
</dbReference>